<keyword evidence="3" id="KW-1185">Reference proteome</keyword>
<comment type="caution">
    <text evidence="2">The sequence shown here is derived from an EMBL/GenBank/DDBJ whole genome shotgun (WGS) entry which is preliminary data.</text>
</comment>
<organism evidence="2 3">
    <name type="scientific">Alternaria arborescens</name>
    <dbReference type="NCBI Taxonomy" id="156630"/>
    <lineage>
        <taxon>Eukaryota</taxon>
        <taxon>Fungi</taxon>
        <taxon>Dikarya</taxon>
        <taxon>Ascomycota</taxon>
        <taxon>Pezizomycotina</taxon>
        <taxon>Dothideomycetes</taxon>
        <taxon>Pleosporomycetidae</taxon>
        <taxon>Pleosporales</taxon>
        <taxon>Pleosporineae</taxon>
        <taxon>Pleosporaceae</taxon>
        <taxon>Alternaria</taxon>
        <taxon>Alternaria sect. Alternaria</taxon>
    </lineage>
</organism>
<reference evidence="3" key="1">
    <citation type="journal article" date="2019" name="bioRxiv">
        <title>Genomics, evolutionary history and diagnostics of the Alternaria alternata species group including apple and Asian pear pathotypes.</title>
        <authorList>
            <person name="Armitage A.D."/>
            <person name="Cockerton H.M."/>
            <person name="Sreenivasaprasad S."/>
            <person name="Woodhall J.W."/>
            <person name="Lane C.R."/>
            <person name="Harrison R.J."/>
            <person name="Clarkson J.P."/>
        </authorList>
    </citation>
    <scope>NUCLEOTIDE SEQUENCE [LARGE SCALE GENOMIC DNA]</scope>
    <source>
        <strain evidence="3">RGR 97.0016</strain>
    </source>
</reference>
<dbReference type="InterPro" id="IPR010730">
    <property type="entry name" value="HET"/>
</dbReference>
<feature type="domain" description="Heterokaryon incompatibility" evidence="1">
    <location>
        <begin position="58"/>
        <end position="208"/>
    </location>
</feature>
<name>A0A4Q4RS45_9PLEO</name>
<dbReference type="InterPro" id="IPR052895">
    <property type="entry name" value="HetReg/Transcr_Mod"/>
</dbReference>
<sequence length="520" mass="60253">MVATNPRNASGASRTTYFQHEPLDYRKSAIRLLRILPNLSNDGHIQCEMWHDSVKASYTCLSYVWGPEKIQRQILVNGRLLSIRENLFDFMQVARSKYANSSRILWIDALCIDQDSVYEKNHQVAQMGSIYANSVEVISWLGLSESIERAFAFALDLSMDPRYGTWHMYRDQKKRWLQQNDETNGQLKGDWFAVLKDRYWTRAWITQEILLARNVKFLVNNLEVTFKQISGCAAGQLEYFNDLKGNTTIDPKNFDVKTRVFEYYMSAIGNPQRKPSESKLISWFTRLPGRQSYYVHDRVYSLLSLASDASIIKVDYRTSRSELLYQVMSLYRTRMCICAWFYMVDMLDCYHVPGTKGRGNGSDISPIFRLPLKPVRTESVMGYNIKDWYDVCSACATRMPPPFDEKVQTTFCVKSLCRKIQEGHIHVYKNKREKYVAKRWGDTTSYEVVQFQPGNPGTSKDDIDLGWGSSPDLYDVFITGDVLMKLFLCPDERVRQAVPLQICSWAQEGVTNMELYQTTP</sequence>
<dbReference type="Pfam" id="PF06985">
    <property type="entry name" value="HET"/>
    <property type="match status" value="1"/>
</dbReference>
<protein>
    <recommendedName>
        <fullName evidence="1">Heterokaryon incompatibility domain-containing protein</fullName>
    </recommendedName>
</protein>
<gene>
    <name evidence="2" type="ORF">AA0113_g7153</name>
</gene>
<evidence type="ECO:0000313" key="3">
    <source>
        <dbReference type="Proteomes" id="UP000293823"/>
    </source>
</evidence>
<dbReference type="PANTHER" id="PTHR24148">
    <property type="entry name" value="ANKYRIN REPEAT DOMAIN-CONTAINING PROTEIN 39 HOMOLOG-RELATED"/>
    <property type="match status" value="1"/>
</dbReference>
<dbReference type="Proteomes" id="UP000293823">
    <property type="component" value="Unassembled WGS sequence"/>
</dbReference>
<evidence type="ECO:0000313" key="2">
    <source>
        <dbReference type="EMBL" id="RYO59994.1"/>
    </source>
</evidence>
<dbReference type="EMBL" id="PEJP01000027">
    <property type="protein sequence ID" value="RYO59994.1"/>
    <property type="molecule type" value="Genomic_DNA"/>
</dbReference>
<evidence type="ECO:0000259" key="1">
    <source>
        <dbReference type="Pfam" id="PF06985"/>
    </source>
</evidence>
<accession>A0A4Q4RS45</accession>
<dbReference type="OrthoDB" id="2157530at2759"/>
<dbReference type="PANTHER" id="PTHR24148:SF73">
    <property type="entry name" value="HET DOMAIN PROTEIN (AFU_ORTHOLOGUE AFUA_8G01020)"/>
    <property type="match status" value="1"/>
</dbReference>
<dbReference type="AlphaFoldDB" id="A0A4Q4RS45"/>
<proteinExistence type="predicted"/>